<feature type="compositionally biased region" description="Acidic residues" evidence="1">
    <location>
        <begin position="152"/>
        <end position="167"/>
    </location>
</feature>
<feature type="compositionally biased region" description="Low complexity" evidence="1">
    <location>
        <begin position="52"/>
        <end position="61"/>
    </location>
</feature>
<evidence type="ECO:0000256" key="1">
    <source>
        <dbReference type="SAM" id="MobiDB-lite"/>
    </source>
</evidence>
<protein>
    <submittedName>
        <fullName evidence="3">Dentin sialophosphoprotein-like</fullName>
    </submittedName>
</protein>
<name>A0ABM0M2G4_SACKO</name>
<feature type="region of interest" description="Disordered" evidence="1">
    <location>
        <begin position="52"/>
        <end position="75"/>
    </location>
</feature>
<reference evidence="3" key="1">
    <citation type="submission" date="2025-08" db="UniProtKB">
        <authorList>
            <consortium name="RefSeq"/>
        </authorList>
    </citation>
    <scope>IDENTIFICATION</scope>
    <source>
        <tissue evidence="3">Testes</tissue>
    </source>
</reference>
<dbReference type="Proteomes" id="UP000694865">
    <property type="component" value="Unplaced"/>
</dbReference>
<proteinExistence type="predicted"/>
<evidence type="ECO:0000313" key="3">
    <source>
        <dbReference type="RefSeq" id="XP_006814205.1"/>
    </source>
</evidence>
<feature type="compositionally biased region" description="Acidic residues" evidence="1">
    <location>
        <begin position="62"/>
        <end position="75"/>
    </location>
</feature>
<dbReference type="RefSeq" id="XP_006814205.1">
    <property type="nucleotide sequence ID" value="XM_006814142.1"/>
</dbReference>
<evidence type="ECO:0000313" key="2">
    <source>
        <dbReference type="Proteomes" id="UP000694865"/>
    </source>
</evidence>
<feature type="region of interest" description="Disordered" evidence="1">
    <location>
        <begin position="152"/>
        <end position="177"/>
    </location>
</feature>
<dbReference type="GeneID" id="102807515"/>
<sequence>MDFFTSRDSEDDEDEATVSALQGLICPLQAAMMPVPTEAASIADSSSLDISVKSDTQSIQEEQQEEEEEAGAETGEILEMEMDKISDKAHKMECSHLEGDIKLIKVPDNSEQEKHVLFEGDSKLDQLMQSDEMDYVDSQPVELGAIVVETAMTEDDGDSDTSTEPTEDSMATDQSETGLFTLMKKAKKMERKIEDSDSSDSDLRDSSDESCEHSQIVPSDEIEQSHIEDKVEDVKSDSTTNTNDSFMTQARKEARRNWWTALKSHSKEQKFESERMVTPIPDTTATSRFSGVVWAKMKNDGDVHSTKTGGKLIMMMTKGWFNARTNGCNFGKHK</sequence>
<keyword evidence="2" id="KW-1185">Reference proteome</keyword>
<feature type="compositionally biased region" description="Polar residues" evidence="1">
    <location>
        <begin position="237"/>
        <end position="248"/>
    </location>
</feature>
<organism evidence="2 3">
    <name type="scientific">Saccoglossus kowalevskii</name>
    <name type="common">Acorn worm</name>
    <dbReference type="NCBI Taxonomy" id="10224"/>
    <lineage>
        <taxon>Eukaryota</taxon>
        <taxon>Metazoa</taxon>
        <taxon>Hemichordata</taxon>
        <taxon>Enteropneusta</taxon>
        <taxon>Harrimaniidae</taxon>
        <taxon>Saccoglossus</taxon>
    </lineage>
</organism>
<feature type="region of interest" description="Disordered" evidence="1">
    <location>
        <begin position="190"/>
        <end position="250"/>
    </location>
</feature>
<accession>A0ABM0M2G4</accession>
<feature type="compositionally biased region" description="Basic and acidic residues" evidence="1">
    <location>
        <begin position="223"/>
        <end position="236"/>
    </location>
</feature>
<feature type="compositionally biased region" description="Basic and acidic residues" evidence="1">
    <location>
        <begin position="191"/>
        <end position="212"/>
    </location>
</feature>
<gene>
    <name evidence="3" type="primary">LOC102807515</name>
</gene>